<protein>
    <submittedName>
        <fullName evidence="1">CLUMA_CG019904, isoform A</fullName>
    </submittedName>
</protein>
<gene>
    <name evidence="1" type="ORF">CLUMA_CG019904</name>
</gene>
<evidence type="ECO:0000313" key="1">
    <source>
        <dbReference type="EMBL" id="CRL06447.1"/>
    </source>
</evidence>
<reference evidence="1 2" key="1">
    <citation type="submission" date="2015-04" db="EMBL/GenBank/DDBJ databases">
        <authorList>
            <person name="Syromyatnikov M.Y."/>
            <person name="Popov V.N."/>
        </authorList>
    </citation>
    <scope>NUCLEOTIDE SEQUENCE [LARGE SCALE GENOMIC DNA]</scope>
</reference>
<evidence type="ECO:0000313" key="2">
    <source>
        <dbReference type="Proteomes" id="UP000183832"/>
    </source>
</evidence>
<proteinExistence type="predicted"/>
<dbReference type="EMBL" id="CVRI01000067">
    <property type="protein sequence ID" value="CRL06447.1"/>
    <property type="molecule type" value="Genomic_DNA"/>
</dbReference>
<dbReference type="Proteomes" id="UP000183832">
    <property type="component" value="Unassembled WGS sequence"/>
</dbReference>
<sequence>MKRERRKEKNKIKRTAEEQKAIHAIWTKGQWHEAEFDHPSVVFLEKRDRHVIPMISNAKCYSPRCDA</sequence>
<organism evidence="1 2">
    <name type="scientific">Clunio marinus</name>
    <dbReference type="NCBI Taxonomy" id="568069"/>
    <lineage>
        <taxon>Eukaryota</taxon>
        <taxon>Metazoa</taxon>
        <taxon>Ecdysozoa</taxon>
        <taxon>Arthropoda</taxon>
        <taxon>Hexapoda</taxon>
        <taxon>Insecta</taxon>
        <taxon>Pterygota</taxon>
        <taxon>Neoptera</taxon>
        <taxon>Endopterygota</taxon>
        <taxon>Diptera</taxon>
        <taxon>Nematocera</taxon>
        <taxon>Chironomoidea</taxon>
        <taxon>Chironomidae</taxon>
        <taxon>Clunio</taxon>
    </lineage>
</organism>
<dbReference type="AlphaFoldDB" id="A0A1J1J234"/>
<name>A0A1J1J234_9DIPT</name>
<keyword evidence="2" id="KW-1185">Reference proteome</keyword>
<accession>A0A1J1J234</accession>